<evidence type="ECO:0000256" key="6">
    <source>
        <dbReference type="SAM" id="MobiDB-lite"/>
    </source>
</evidence>
<gene>
    <name evidence="5" type="primary">rplD</name>
    <name evidence="7" type="ORF">COV54_00305</name>
</gene>
<comment type="function">
    <text evidence="5">One of the primary rRNA binding proteins, this protein initially binds near the 5'-end of the 23S rRNA. It is important during the early stages of 50S assembly. It makes multiple contacts with different domains of the 23S rRNA in the assembled 50S subunit and ribosome.</text>
</comment>
<comment type="function">
    <text evidence="5">Forms part of the polypeptide exit tunnel.</text>
</comment>
<dbReference type="HAMAP" id="MF_01328_B">
    <property type="entry name" value="Ribosomal_uL4_B"/>
    <property type="match status" value="1"/>
</dbReference>
<evidence type="ECO:0000256" key="1">
    <source>
        <dbReference type="ARBA" id="ARBA00010528"/>
    </source>
</evidence>
<dbReference type="GO" id="GO:0005840">
    <property type="term" value="C:ribosome"/>
    <property type="evidence" value="ECO:0007669"/>
    <property type="project" value="UniProtKB-KW"/>
</dbReference>
<dbReference type="PANTHER" id="PTHR10746">
    <property type="entry name" value="50S RIBOSOMAL PROTEIN L4"/>
    <property type="match status" value="1"/>
</dbReference>
<sequence>MKAEVFNQENKKVGTIDLPDKIFAVSWKPDLIHQVLLAQRANRRKPLAHTKTRGEVRGGGRKPWRQKHTGRARHGSIRSPLWAGGGVVFGPRKEKKFSRKINKKMKRQAIFSVLSKKLAGQEIKFIEDLKLKELKTKNFAKILKIFFPKPVSLLCIPDKSNSQVALAARNIEKVDVQMPDSLNVYNLLAHKYVFFEKEAVNQFVNHYNKLK</sequence>
<keyword evidence="3 5" id="KW-0687">Ribonucleoprotein</keyword>
<dbReference type="GO" id="GO:1990904">
    <property type="term" value="C:ribonucleoprotein complex"/>
    <property type="evidence" value="ECO:0007669"/>
    <property type="project" value="UniProtKB-KW"/>
</dbReference>
<accession>A0A2H0NHK1</accession>
<keyword evidence="2 5" id="KW-0689">Ribosomal protein</keyword>
<dbReference type="SUPFAM" id="SSF52166">
    <property type="entry name" value="Ribosomal protein L4"/>
    <property type="match status" value="1"/>
</dbReference>
<keyword evidence="5" id="KW-0694">RNA-binding</keyword>
<feature type="compositionally biased region" description="Basic residues" evidence="6">
    <location>
        <begin position="59"/>
        <end position="76"/>
    </location>
</feature>
<protein>
    <recommendedName>
        <fullName evidence="4 5">Large ribosomal subunit protein uL4</fullName>
    </recommendedName>
</protein>
<dbReference type="InterPro" id="IPR023574">
    <property type="entry name" value="Ribosomal_uL4_dom_sf"/>
</dbReference>
<reference evidence="7 8" key="1">
    <citation type="submission" date="2017-09" db="EMBL/GenBank/DDBJ databases">
        <title>Depth-based differentiation of microbial function through sediment-hosted aquifers and enrichment of novel symbionts in the deep terrestrial subsurface.</title>
        <authorList>
            <person name="Probst A.J."/>
            <person name="Ladd B."/>
            <person name="Jarett J.K."/>
            <person name="Geller-Mcgrath D.E."/>
            <person name="Sieber C.M."/>
            <person name="Emerson J.B."/>
            <person name="Anantharaman K."/>
            <person name="Thomas B.C."/>
            <person name="Malmstrom R."/>
            <person name="Stieglmeier M."/>
            <person name="Klingl A."/>
            <person name="Woyke T."/>
            <person name="Ryan C.M."/>
            <person name="Banfield J.F."/>
        </authorList>
    </citation>
    <scope>NUCLEOTIDE SEQUENCE [LARGE SCALE GENOMIC DNA]</scope>
    <source>
        <strain evidence="7">CG11_big_fil_rev_8_21_14_0_20_38_23</strain>
    </source>
</reference>
<dbReference type="GO" id="GO:0006412">
    <property type="term" value="P:translation"/>
    <property type="evidence" value="ECO:0007669"/>
    <property type="project" value="UniProtKB-UniRule"/>
</dbReference>
<dbReference type="GO" id="GO:0003735">
    <property type="term" value="F:structural constituent of ribosome"/>
    <property type="evidence" value="ECO:0007669"/>
    <property type="project" value="InterPro"/>
</dbReference>
<keyword evidence="5" id="KW-0699">rRNA-binding</keyword>
<dbReference type="AlphaFoldDB" id="A0A2H0NHK1"/>
<dbReference type="PANTHER" id="PTHR10746:SF6">
    <property type="entry name" value="LARGE RIBOSOMAL SUBUNIT PROTEIN UL4M"/>
    <property type="match status" value="1"/>
</dbReference>
<evidence type="ECO:0000256" key="2">
    <source>
        <dbReference type="ARBA" id="ARBA00022980"/>
    </source>
</evidence>
<comment type="subunit">
    <text evidence="5">Part of the 50S ribosomal subunit.</text>
</comment>
<feature type="region of interest" description="Disordered" evidence="6">
    <location>
        <begin position="48"/>
        <end position="76"/>
    </location>
</feature>
<dbReference type="Pfam" id="PF00573">
    <property type="entry name" value="Ribosomal_L4"/>
    <property type="match status" value="1"/>
</dbReference>
<dbReference type="NCBIfam" id="TIGR03953">
    <property type="entry name" value="rplD_bact"/>
    <property type="match status" value="1"/>
</dbReference>
<evidence type="ECO:0000256" key="5">
    <source>
        <dbReference type="HAMAP-Rule" id="MF_01328"/>
    </source>
</evidence>
<dbReference type="EMBL" id="PCWR01000007">
    <property type="protein sequence ID" value="PIR07596.1"/>
    <property type="molecule type" value="Genomic_DNA"/>
</dbReference>
<comment type="caution">
    <text evidence="7">The sequence shown here is derived from an EMBL/GenBank/DDBJ whole genome shotgun (WGS) entry which is preliminary data.</text>
</comment>
<dbReference type="InterPro" id="IPR013005">
    <property type="entry name" value="Ribosomal_uL4-like"/>
</dbReference>
<dbReference type="GO" id="GO:0019843">
    <property type="term" value="F:rRNA binding"/>
    <property type="evidence" value="ECO:0007669"/>
    <property type="project" value="UniProtKB-UniRule"/>
</dbReference>
<evidence type="ECO:0000313" key="7">
    <source>
        <dbReference type="EMBL" id="PIR07596.1"/>
    </source>
</evidence>
<comment type="similarity">
    <text evidence="1 5">Belongs to the universal ribosomal protein uL4 family.</text>
</comment>
<organism evidence="7 8">
    <name type="scientific">Candidatus Jorgensenbacteria bacterium CG11_big_fil_rev_8_21_14_0_20_38_23</name>
    <dbReference type="NCBI Taxonomy" id="1974594"/>
    <lineage>
        <taxon>Bacteria</taxon>
        <taxon>Candidatus Joergenseniibacteriota</taxon>
    </lineage>
</organism>
<proteinExistence type="inferred from homology"/>
<dbReference type="InterPro" id="IPR002136">
    <property type="entry name" value="Ribosomal_uL4"/>
</dbReference>
<dbReference type="Gene3D" id="3.40.1370.10">
    <property type="match status" value="1"/>
</dbReference>
<evidence type="ECO:0000256" key="4">
    <source>
        <dbReference type="ARBA" id="ARBA00035244"/>
    </source>
</evidence>
<evidence type="ECO:0000256" key="3">
    <source>
        <dbReference type="ARBA" id="ARBA00023274"/>
    </source>
</evidence>
<dbReference type="Proteomes" id="UP000228867">
    <property type="component" value="Unassembled WGS sequence"/>
</dbReference>
<evidence type="ECO:0000313" key="8">
    <source>
        <dbReference type="Proteomes" id="UP000228867"/>
    </source>
</evidence>
<name>A0A2H0NHK1_9BACT</name>